<dbReference type="PANTHER" id="PTHR37955">
    <property type="entry name" value="TELLURITE RESISTANCE PROTEIN TEHA"/>
    <property type="match status" value="1"/>
</dbReference>
<evidence type="ECO:0000256" key="5">
    <source>
        <dbReference type="SAM" id="Phobius"/>
    </source>
</evidence>
<keyword evidence="4 5" id="KW-0472">Membrane</keyword>
<feature type="transmembrane region" description="Helical" evidence="5">
    <location>
        <begin position="447"/>
        <end position="468"/>
    </location>
</feature>
<feature type="transmembrane region" description="Helical" evidence="5">
    <location>
        <begin position="325"/>
        <end position="341"/>
    </location>
</feature>
<feature type="transmembrane region" description="Helical" evidence="5">
    <location>
        <begin position="121"/>
        <end position="139"/>
    </location>
</feature>
<dbReference type="GO" id="GO:0046583">
    <property type="term" value="F:monoatomic cation efflux transmembrane transporter activity"/>
    <property type="evidence" value="ECO:0007669"/>
    <property type="project" value="TreeGrafter"/>
</dbReference>
<dbReference type="GO" id="GO:0005886">
    <property type="term" value="C:plasma membrane"/>
    <property type="evidence" value="ECO:0007669"/>
    <property type="project" value="TreeGrafter"/>
</dbReference>
<evidence type="ECO:0000256" key="4">
    <source>
        <dbReference type="ARBA" id="ARBA00023136"/>
    </source>
</evidence>
<dbReference type="InterPro" id="IPR038665">
    <property type="entry name" value="Voltage-dep_anion_channel_sf"/>
</dbReference>
<comment type="subcellular location">
    <subcellularLocation>
        <location evidence="1">Membrane</location>
        <topology evidence="1">Multi-pass membrane protein</topology>
    </subcellularLocation>
</comment>
<dbReference type="Gene3D" id="1.20.120.520">
    <property type="entry name" value="nmb1532 protein domain like"/>
    <property type="match status" value="1"/>
</dbReference>
<dbReference type="CDD" id="cd09323">
    <property type="entry name" value="TDT_SLAC1_like"/>
    <property type="match status" value="1"/>
</dbReference>
<feature type="transmembrane region" description="Helical" evidence="5">
    <location>
        <begin position="537"/>
        <end position="556"/>
    </location>
</feature>
<dbReference type="Gene3D" id="1.50.10.150">
    <property type="entry name" value="Voltage-dependent anion channel"/>
    <property type="match status" value="1"/>
</dbReference>
<feature type="transmembrane region" description="Helical" evidence="5">
    <location>
        <begin position="74"/>
        <end position="91"/>
    </location>
</feature>
<keyword evidence="3 5" id="KW-1133">Transmembrane helix</keyword>
<evidence type="ECO:0000256" key="1">
    <source>
        <dbReference type="ARBA" id="ARBA00004141"/>
    </source>
</evidence>
<organism evidence="7 8">
    <name type="scientific">Capsaspora owczarzaki (strain ATCC 30864)</name>
    <dbReference type="NCBI Taxonomy" id="595528"/>
    <lineage>
        <taxon>Eukaryota</taxon>
        <taxon>Filasterea</taxon>
        <taxon>Capsaspora</taxon>
    </lineage>
</organism>
<feature type="transmembrane region" description="Helical" evidence="5">
    <location>
        <begin position="151"/>
        <end position="179"/>
    </location>
</feature>
<feature type="transmembrane region" description="Helical" evidence="5">
    <location>
        <begin position="415"/>
        <end position="435"/>
    </location>
</feature>
<evidence type="ECO:0000313" key="8">
    <source>
        <dbReference type="Proteomes" id="UP000008743"/>
    </source>
</evidence>
<dbReference type="PhylomeDB" id="A0A0D2UTF9"/>
<protein>
    <recommendedName>
        <fullName evidence="6">DUF4395 domain-containing protein</fullName>
    </recommendedName>
</protein>
<dbReference type="EMBL" id="KE346378">
    <property type="protein sequence ID" value="KJE98271.1"/>
    <property type="molecule type" value="Genomic_DNA"/>
</dbReference>
<evidence type="ECO:0000256" key="3">
    <source>
        <dbReference type="ARBA" id="ARBA00022989"/>
    </source>
</evidence>
<dbReference type="Proteomes" id="UP000008743">
    <property type="component" value="Unassembled WGS sequence"/>
</dbReference>
<dbReference type="Pfam" id="PF14340">
    <property type="entry name" value="DUF4395"/>
    <property type="match status" value="1"/>
</dbReference>
<dbReference type="InterPro" id="IPR025508">
    <property type="entry name" value="DUF4395"/>
</dbReference>
<accession>A0A0D2UTF9</accession>
<dbReference type="InterPro" id="IPR004695">
    <property type="entry name" value="SLAC1/Mae1/Ssu1/TehA"/>
</dbReference>
<feature type="transmembrane region" description="Helical" evidence="5">
    <location>
        <begin position="509"/>
        <end position="531"/>
    </location>
</feature>
<feature type="transmembrane region" description="Helical" evidence="5">
    <location>
        <begin position="49"/>
        <end position="67"/>
    </location>
</feature>
<reference evidence="8" key="1">
    <citation type="submission" date="2011-02" db="EMBL/GenBank/DDBJ databases">
        <title>The Genome Sequence of Capsaspora owczarzaki ATCC 30864.</title>
        <authorList>
            <person name="Russ C."/>
            <person name="Cuomo C."/>
            <person name="Burger G."/>
            <person name="Gray M.W."/>
            <person name="Holland P.W.H."/>
            <person name="King N."/>
            <person name="Lang F.B.F."/>
            <person name="Roger A.J."/>
            <person name="Ruiz-Trillo I."/>
            <person name="Young S.K."/>
            <person name="Zeng Q."/>
            <person name="Gargeya S."/>
            <person name="Alvarado L."/>
            <person name="Berlin A."/>
            <person name="Chapman S.B."/>
            <person name="Chen Z."/>
            <person name="Freedman E."/>
            <person name="Gellesch M."/>
            <person name="Goldberg J."/>
            <person name="Griggs A."/>
            <person name="Gujja S."/>
            <person name="Heilman E."/>
            <person name="Heiman D."/>
            <person name="Howarth C."/>
            <person name="Mehta T."/>
            <person name="Neiman D."/>
            <person name="Pearson M."/>
            <person name="Roberts A."/>
            <person name="Saif S."/>
            <person name="Shea T."/>
            <person name="Shenoy N."/>
            <person name="Sisk P."/>
            <person name="Stolte C."/>
            <person name="Sykes S."/>
            <person name="White J."/>
            <person name="Yandava C."/>
            <person name="Haas B."/>
            <person name="Nusbaum C."/>
            <person name="Birren B."/>
        </authorList>
    </citation>
    <scope>NUCLEOTIDE SEQUENCE</scope>
    <source>
        <strain evidence="8">ATCC 30864</strain>
    </source>
</reference>
<evidence type="ECO:0000259" key="6">
    <source>
        <dbReference type="Pfam" id="PF14340"/>
    </source>
</evidence>
<keyword evidence="2 5" id="KW-0812">Transmembrane</keyword>
<keyword evidence="8" id="KW-1185">Reference proteome</keyword>
<dbReference type="OrthoDB" id="510272at2759"/>
<evidence type="ECO:0000256" key="2">
    <source>
        <dbReference type="ARBA" id="ARBA00022692"/>
    </source>
</evidence>
<evidence type="ECO:0000313" key="7">
    <source>
        <dbReference type="EMBL" id="KJE98271.1"/>
    </source>
</evidence>
<feature type="transmembrane region" description="Helical" evidence="5">
    <location>
        <begin position="385"/>
        <end position="403"/>
    </location>
</feature>
<dbReference type="PANTHER" id="PTHR37955:SF1">
    <property type="entry name" value="DEP DOMAIN-CONTAINING PROTEIN"/>
    <property type="match status" value="1"/>
</dbReference>
<feature type="transmembrane region" description="Helical" evidence="5">
    <location>
        <begin position="285"/>
        <end position="304"/>
    </location>
</feature>
<feature type="transmembrane region" description="Helical" evidence="5">
    <location>
        <begin position="258"/>
        <end position="279"/>
    </location>
</feature>
<dbReference type="InterPro" id="IPR052951">
    <property type="entry name" value="Tellurite_res_ion_channel"/>
</dbReference>
<dbReference type="AlphaFoldDB" id="A0A0D2UTF9"/>
<gene>
    <name evidence="7" type="ORF">CAOG_008260</name>
</gene>
<feature type="transmembrane region" description="Helical" evidence="5">
    <location>
        <begin position="353"/>
        <end position="373"/>
    </location>
</feature>
<dbReference type="Pfam" id="PF03595">
    <property type="entry name" value="SLAC1"/>
    <property type="match status" value="1"/>
</dbReference>
<sequence>MSQSIAMSDAHLPVAPQQVQQGIYRSKLPFESKRFRGPLFWFPYNVNEVTARIVSFQVFGLCILGIVARQEPWMWYLTCGIFFDFVLRFIGGARMSVLGSIAEWVAAFLPVKLIPGAGKQFAQLCGAMISGFAIIAFFAPNYGQSPAGGAVMLGLLMGAAGLEAFFGICLGCIMFDLFIRFGLLSRHINTNAEHFWNEQSRFIEESDRRLNEGKPVVRLLYSTLSPDSERTIPLRIKVKTDEMRQEDFHIVKHMHIHYFAFIMASIGLACVWKVSHAVLKTDKQLWQGLGIFSAVVGGIYVLLYTAKIVFYPRKVWKEWTNPNKVNFFSTITISLLLFAYLSVDVELDMAKSLFWLGASFQLFQAVIITSRWFRFPQSRDAFNPTWMIPAVGNLVAGMVAPLLDPGYTEVAWLWWSFAFLMYIVLITLSFNRIMFGGVVDDKVRPSYFILVAAPAVAFVGYTVLPGAGGAVNGFDAFARFLYYVALVTFFVLGWSFFRSLFGRHNFDQSYWAFVFPLDTMALAALVYHSYISTPVSQAIAVCALIIVNATAVIVLANSVNAAIRLRVWVPEDKWGPLSLNKIVHYATRDACVQLLNLTAIFEAKNETPTAEDIEAYRSLYEKLEHTFNVHSTHEDEIVFPALRLFHPNATLGHEEDHDRERALFEDISLLIGVGEKGREAFASISDADRADRLRQVADLTKMMVASTIKHLDDEEKELGPITRKSFPLKLQKEIVRKMFSRTLPDDLRRYILFVLQYAPFHGQRSRFVQCLRWSFPERLQLFGKWIYEGSDPLVWSRIITEVPELAPRGVQYWHPTV</sequence>
<name>A0A0D2UTF9_CAPO3</name>
<feature type="domain" description="DUF4395" evidence="6">
    <location>
        <begin position="46"/>
        <end position="180"/>
    </location>
</feature>
<dbReference type="InParanoid" id="A0A0D2UTF9"/>
<dbReference type="CDD" id="cd12108">
    <property type="entry name" value="Hr-like"/>
    <property type="match status" value="1"/>
</dbReference>
<feature type="transmembrane region" description="Helical" evidence="5">
    <location>
        <begin position="480"/>
        <end position="497"/>
    </location>
</feature>
<proteinExistence type="predicted"/>
<dbReference type="eggNOG" id="ENOG502QQKN">
    <property type="taxonomic scope" value="Eukaryota"/>
</dbReference>